<dbReference type="AlphaFoldDB" id="A0A7W3TZP5"/>
<comment type="caution">
    <text evidence="1">The sequence shown here is derived from an EMBL/GenBank/DDBJ whole genome shotgun (WGS) entry which is preliminary data.</text>
</comment>
<reference evidence="1 2" key="1">
    <citation type="submission" date="2020-07" db="EMBL/GenBank/DDBJ databases">
        <title>Description of Limosilactobacillus balticus sp. nov., Limosilactobacillus agrestis sp. nov., Limosilactobacillus albertensis sp. nov., Limosilactobacillus rudii sp. nov., Limosilactobacillus fastidiosus sp. nov., five novel Limosilactobacillus species isolated from the vertebrate gastrointestinal tract, and proposal of 6 subspecies of Limosilactobacillus reuteri adapted to the gastrointestinal tract of specific vertebrate hosts.</title>
        <authorList>
            <person name="Li F."/>
            <person name="Cheng C."/>
            <person name="Zheng J."/>
            <person name="Quevedo R.M."/>
            <person name="Li J."/>
            <person name="Roos S."/>
            <person name="Gaenzle M.G."/>
            <person name="Walter J."/>
        </authorList>
    </citation>
    <scope>NUCLEOTIDE SEQUENCE [LARGE SCALE GENOMIC DNA]</scope>
    <source>
        <strain evidence="1 2">WF-MA3-C</strain>
    </source>
</reference>
<dbReference type="Proteomes" id="UP000518255">
    <property type="component" value="Unassembled WGS sequence"/>
</dbReference>
<dbReference type="RefSeq" id="WP_182581078.1">
    <property type="nucleotide sequence ID" value="NZ_JACIUY010000053.1"/>
</dbReference>
<accession>A0A7W3TZP5</accession>
<dbReference type="EMBL" id="JACIUY010000053">
    <property type="protein sequence ID" value="MBB1086194.1"/>
    <property type="molecule type" value="Genomic_DNA"/>
</dbReference>
<organism evidence="1 2">
    <name type="scientific">Limosilactobacillus fastidiosus</name>
    <dbReference type="NCBI Taxonomy" id="2759855"/>
    <lineage>
        <taxon>Bacteria</taxon>
        <taxon>Bacillati</taxon>
        <taxon>Bacillota</taxon>
        <taxon>Bacilli</taxon>
        <taxon>Lactobacillales</taxon>
        <taxon>Lactobacillaceae</taxon>
        <taxon>Limosilactobacillus</taxon>
    </lineage>
</organism>
<proteinExistence type="predicted"/>
<gene>
    <name evidence="1" type="ORF">H5R63_05275</name>
</gene>
<evidence type="ECO:0000313" key="1">
    <source>
        <dbReference type="EMBL" id="MBB1086194.1"/>
    </source>
</evidence>
<name>A0A7W3TZP5_9LACO</name>
<sequence length="58" mass="6747">MLNDIRERRRMYLTKAESTYEAKVRHILSELEQANQLVATINNDDLTGIIRIGCVNQK</sequence>
<evidence type="ECO:0000313" key="2">
    <source>
        <dbReference type="Proteomes" id="UP000518255"/>
    </source>
</evidence>
<protein>
    <submittedName>
        <fullName evidence="1">LysR family transcriptional regulator</fullName>
    </submittedName>
</protein>